<feature type="region of interest" description="Disordered" evidence="7">
    <location>
        <begin position="1"/>
        <end position="46"/>
    </location>
</feature>
<sequence>MGNHPSSPKSSSHYSPFDHNNHTNSTHSSSTHHRLQRSSSLASKHRSGSVLLDSNYVHHHQQQRINITASSTGVDASDSLHHHSNHHSNRKSHHFQTKLMMEYDDLNSDNNSTILFNEENALDANSAFSNSQLSNVISSLAQYKVLLLGGGASGKSTFFKAIELYKKGCFSNSNTKKGVIYFNIIKDMGELCKEYLKFSTEFLNCEKNDRIFENLDELQQVFPNELPLSIINAMERLVKLASDKSFIQSAVKRSSDRSYNQTYDTHFGEQVYDDIELLWNYRPFHLFAHYHLTHLVMPSFTSLHGEHDENGLISNTSTVAEMRNFDYDDLIYFLDHRMKDIYPPYQYDPNSMDILHRRQKTVGLYYMHYIEDAIFENGTKETRDYLFVDTGGQRSERKKWSLVMPNTVMVFFFVALSDMNVTLYEDNHQNRFFESLLLFEKICKEIDLSHTPFILFFTKADIYKKKIKRGLKPIELFESMNRSYQMTIEAQHSSQQQREPQMEIAIPAQTIDPSLNLDLSTEQVEKVYVESIEYFTSQFKQRLYGTGQTLQVYSLNTTDTNEFNSTFKKVMSDLNKIQREP</sequence>
<proteinExistence type="predicted"/>
<protein>
    <submittedName>
        <fullName evidence="8">Uncharacterized protein</fullName>
    </submittedName>
</protein>
<evidence type="ECO:0000256" key="1">
    <source>
        <dbReference type="ARBA" id="ARBA00022723"/>
    </source>
</evidence>
<gene>
    <name evidence="8" type="ORF">C9374_005485</name>
</gene>
<keyword evidence="1 6" id="KW-0479">Metal-binding</keyword>
<dbReference type="PANTHER" id="PTHR10218">
    <property type="entry name" value="GTP-BINDING PROTEIN ALPHA SUBUNIT"/>
    <property type="match status" value="1"/>
</dbReference>
<feature type="binding site" evidence="6">
    <location>
        <position position="361"/>
    </location>
    <ligand>
        <name>Mg(2+)</name>
        <dbReference type="ChEBI" id="CHEBI:18420"/>
    </ligand>
</feature>
<evidence type="ECO:0000256" key="5">
    <source>
        <dbReference type="PIRSR" id="PIRSR601019-1"/>
    </source>
</evidence>
<reference evidence="8 9" key="1">
    <citation type="journal article" date="2018" name="BMC Genomics">
        <title>The genome of Naegleria lovaniensis, the basis for a comparative approach to unravel pathogenicity factors of the human pathogenic amoeba N. fowleri.</title>
        <authorList>
            <person name="Liechti N."/>
            <person name="Schurch N."/>
            <person name="Bruggmann R."/>
            <person name="Wittwer M."/>
        </authorList>
    </citation>
    <scope>NUCLEOTIDE SEQUENCE [LARGE SCALE GENOMIC DNA]</scope>
    <source>
        <strain evidence="8 9">ATCC 30569</strain>
    </source>
</reference>
<dbReference type="GeneID" id="68097940"/>
<keyword evidence="3 5" id="KW-0342">GTP-binding</keyword>
<evidence type="ECO:0000256" key="6">
    <source>
        <dbReference type="PIRSR" id="PIRSR601019-2"/>
    </source>
</evidence>
<dbReference type="GO" id="GO:0001664">
    <property type="term" value="F:G protein-coupled receptor binding"/>
    <property type="evidence" value="ECO:0007669"/>
    <property type="project" value="TreeGrafter"/>
</dbReference>
<dbReference type="EMBL" id="PYSW02000024">
    <property type="protein sequence ID" value="KAG2382283.1"/>
    <property type="molecule type" value="Genomic_DNA"/>
</dbReference>
<feature type="binding site" evidence="5">
    <location>
        <begin position="355"/>
        <end position="361"/>
    </location>
    <ligand>
        <name>GTP</name>
        <dbReference type="ChEBI" id="CHEBI:37565"/>
    </ligand>
</feature>
<dbReference type="GO" id="GO:0005834">
    <property type="term" value="C:heterotrimeric G-protein complex"/>
    <property type="evidence" value="ECO:0007669"/>
    <property type="project" value="TreeGrafter"/>
</dbReference>
<dbReference type="GO" id="GO:0005737">
    <property type="term" value="C:cytoplasm"/>
    <property type="evidence" value="ECO:0007669"/>
    <property type="project" value="TreeGrafter"/>
</dbReference>
<organism evidence="8 9">
    <name type="scientific">Naegleria lovaniensis</name>
    <name type="common">Amoeba</name>
    <dbReference type="NCBI Taxonomy" id="51637"/>
    <lineage>
        <taxon>Eukaryota</taxon>
        <taxon>Discoba</taxon>
        <taxon>Heterolobosea</taxon>
        <taxon>Tetramitia</taxon>
        <taxon>Eutetramitia</taxon>
        <taxon>Vahlkampfiidae</taxon>
        <taxon>Naegleria</taxon>
    </lineage>
</organism>
<feature type="region of interest" description="Disordered" evidence="7">
    <location>
        <begin position="72"/>
        <end position="93"/>
    </location>
</feature>
<dbReference type="Proteomes" id="UP000816034">
    <property type="component" value="Unassembled WGS sequence"/>
</dbReference>
<evidence type="ECO:0000256" key="3">
    <source>
        <dbReference type="ARBA" id="ARBA00023134"/>
    </source>
</evidence>
<dbReference type="GO" id="GO:0031683">
    <property type="term" value="F:G-protein beta/gamma-subunit complex binding"/>
    <property type="evidence" value="ECO:0007669"/>
    <property type="project" value="InterPro"/>
</dbReference>
<dbReference type="InterPro" id="IPR011025">
    <property type="entry name" value="GproteinA_insert"/>
</dbReference>
<dbReference type="SMART" id="SM00275">
    <property type="entry name" value="G_alpha"/>
    <property type="match status" value="1"/>
</dbReference>
<dbReference type="Gene3D" id="1.10.400.10">
    <property type="entry name" value="GI Alpha 1, domain 2-like"/>
    <property type="match status" value="1"/>
</dbReference>
<dbReference type="GO" id="GO:0046872">
    <property type="term" value="F:metal ion binding"/>
    <property type="evidence" value="ECO:0007669"/>
    <property type="project" value="UniProtKB-KW"/>
</dbReference>
<dbReference type="FunFam" id="3.40.50.300:FF:000720">
    <property type="entry name" value="Guanine nucleotide-binding protein G(k) subunit alpha"/>
    <property type="match status" value="1"/>
</dbReference>
<dbReference type="Pfam" id="PF00503">
    <property type="entry name" value="G-alpha"/>
    <property type="match status" value="1"/>
</dbReference>
<accession>A0AA88GPP6</accession>
<feature type="compositionally biased region" description="Low complexity" evidence="7">
    <location>
        <begin position="1"/>
        <end position="15"/>
    </location>
</feature>
<dbReference type="AlphaFoldDB" id="A0AA88GPP6"/>
<keyword evidence="6" id="KW-0460">Magnesium</keyword>
<comment type="caution">
    <text evidence="8">The sequence shown here is derived from an EMBL/GenBank/DDBJ whole genome shotgun (WGS) entry which is preliminary data.</text>
</comment>
<feature type="binding site" evidence="5">
    <location>
        <begin position="389"/>
        <end position="393"/>
    </location>
    <ligand>
        <name>GTP</name>
        <dbReference type="ChEBI" id="CHEBI:37565"/>
    </ligand>
</feature>
<dbReference type="SUPFAM" id="SSF52540">
    <property type="entry name" value="P-loop containing nucleoside triphosphate hydrolases"/>
    <property type="match status" value="1"/>
</dbReference>
<keyword evidence="9" id="KW-1185">Reference proteome</keyword>
<keyword evidence="2 5" id="KW-0547">Nucleotide-binding</keyword>
<dbReference type="PRINTS" id="PR00318">
    <property type="entry name" value="GPROTEINA"/>
</dbReference>
<feature type="compositionally biased region" description="Basic residues" evidence="7">
    <location>
        <begin position="82"/>
        <end position="93"/>
    </location>
</feature>
<evidence type="ECO:0000313" key="8">
    <source>
        <dbReference type="EMBL" id="KAG2382283.1"/>
    </source>
</evidence>
<dbReference type="PROSITE" id="PS51882">
    <property type="entry name" value="G_ALPHA"/>
    <property type="match status" value="1"/>
</dbReference>
<evidence type="ECO:0000256" key="4">
    <source>
        <dbReference type="ARBA" id="ARBA00023224"/>
    </source>
</evidence>
<evidence type="ECO:0000313" key="9">
    <source>
        <dbReference type="Proteomes" id="UP000816034"/>
    </source>
</evidence>
<name>A0AA88GPP6_NAELO</name>
<dbReference type="Gene3D" id="3.40.50.300">
    <property type="entry name" value="P-loop containing nucleotide triphosphate hydrolases"/>
    <property type="match status" value="2"/>
</dbReference>
<evidence type="ECO:0000256" key="2">
    <source>
        <dbReference type="ARBA" id="ARBA00022741"/>
    </source>
</evidence>
<dbReference type="GO" id="GO:0005525">
    <property type="term" value="F:GTP binding"/>
    <property type="evidence" value="ECO:0007669"/>
    <property type="project" value="UniProtKB-KW"/>
</dbReference>
<dbReference type="InterPro" id="IPR027417">
    <property type="entry name" value="P-loop_NTPase"/>
</dbReference>
<keyword evidence="4" id="KW-0807">Transducer</keyword>
<evidence type="ECO:0000256" key="7">
    <source>
        <dbReference type="SAM" id="MobiDB-lite"/>
    </source>
</evidence>
<dbReference type="PANTHER" id="PTHR10218:SF302">
    <property type="entry name" value="GUANINE NUCLEOTIDE-BINDING PROTEIN ALPHA-5 SUBUNIT"/>
    <property type="match status" value="1"/>
</dbReference>
<feature type="binding site" evidence="6">
    <location>
        <position position="156"/>
    </location>
    <ligand>
        <name>Mg(2+)</name>
        <dbReference type="ChEBI" id="CHEBI:18420"/>
    </ligand>
</feature>
<dbReference type="GO" id="GO:0007188">
    <property type="term" value="P:adenylate cyclase-modulating G protein-coupled receptor signaling pathway"/>
    <property type="evidence" value="ECO:0007669"/>
    <property type="project" value="TreeGrafter"/>
</dbReference>
<dbReference type="RefSeq" id="XP_044547962.1">
    <property type="nucleotide sequence ID" value="XM_044695240.1"/>
</dbReference>
<dbReference type="InterPro" id="IPR001019">
    <property type="entry name" value="Gprotein_alpha_su"/>
</dbReference>
<dbReference type="GO" id="GO:0003924">
    <property type="term" value="F:GTPase activity"/>
    <property type="evidence" value="ECO:0007669"/>
    <property type="project" value="InterPro"/>
</dbReference>